<dbReference type="RefSeq" id="WP_289962566.1">
    <property type="nucleotide sequence ID" value="NZ_JAUEOZ010000002.1"/>
</dbReference>
<organism evidence="1 2">
    <name type="scientific">Vibrio agarivorans</name>
    <dbReference type="NCBI Taxonomy" id="153622"/>
    <lineage>
        <taxon>Bacteria</taxon>
        <taxon>Pseudomonadati</taxon>
        <taxon>Pseudomonadota</taxon>
        <taxon>Gammaproteobacteria</taxon>
        <taxon>Vibrionales</taxon>
        <taxon>Vibrionaceae</taxon>
        <taxon>Vibrio</taxon>
    </lineage>
</organism>
<accession>A0ABT7Y356</accession>
<keyword evidence="2" id="KW-1185">Reference proteome</keyword>
<evidence type="ECO:0000313" key="2">
    <source>
        <dbReference type="Proteomes" id="UP001169719"/>
    </source>
</evidence>
<protein>
    <recommendedName>
        <fullName evidence="3">AraC family transcriptional regulator</fullName>
    </recommendedName>
</protein>
<dbReference type="Proteomes" id="UP001169719">
    <property type="component" value="Unassembled WGS sequence"/>
</dbReference>
<name>A0ABT7Y356_9VIBR</name>
<gene>
    <name evidence="1" type="ORF">QWJ08_14185</name>
</gene>
<comment type="caution">
    <text evidence="1">The sequence shown here is derived from an EMBL/GenBank/DDBJ whole genome shotgun (WGS) entry which is preliminary data.</text>
</comment>
<sequence length="160" mass="18230">MNDIIQRDQVSSYSVSALLHQWGITPRVKNPNQIDFSFNGYEFSCVINEDTLLLHFGDVVFKDLGQDISLREIQAELGSIHKRMGYNFASLTAFSTKKEEVGIEFMLCMPIMSCLVVDHLHFNLKSFLSGSLRVLKRLKNLGYETMINYILEDKLGDGES</sequence>
<evidence type="ECO:0000313" key="1">
    <source>
        <dbReference type="EMBL" id="MDN2482486.1"/>
    </source>
</evidence>
<evidence type="ECO:0008006" key="3">
    <source>
        <dbReference type="Google" id="ProtNLM"/>
    </source>
</evidence>
<dbReference type="EMBL" id="JAUEOZ010000002">
    <property type="protein sequence ID" value="MDN2482486.1"/>
    <property type="molecule type" value="Genomic_DNA"/>
</dbReference>
<proteinExistence type="predicted"/>
<reference evidence="1" key="1">
    <citation type="submission" date="2024-05" db="EMBL/GenBank/DDBJ databases">
        <title>Genome Sequences of Four Agar- Degrading Marine Bacteria.</title>
        <authorList>
            <person name="Phillips E.K."/>
            <person name="Shaffer J.C."/>
            <person name="Henson M.W."/>
            <person name="Temperton B."/>
            <person name="Thrash C.J."/>
            <person name="Martin M.O."/>
        </authorList>
    </citation>
    <scope>NUCLEOTIDE SEQUENCE</scope>
    <source>
        <strain evidence="1">EKP203</strain>
    </source>
</reference>